<feature type="compositionally biased region" description="Polar residues" evidence="4">
    <location>
        <begin position="1"/>
        <end position="12"/>
    </location>
</feature>
<dbReference type="InterPro" id="IPR058923">
    <property type="entry name" value="RCC1-like_dom"/>
</dbReference>
<keyword evidence="7" id="KW-1185">Reference proteome</keyword>
<dbReference type="InterPro" id="IPR000408">
    <property type="entry name" value="Reg_chr_condens"/>
</dbReference>
<feature type="repeat" description="RCC1" evidence="3">
    <location>
        <begin position="185"/>
        <end position="237"/>
    </location>
</feature>
<feature type="repeat" description="RCC1" evidence="3">
    <location>
        <begin position="77"/>
        <end position="129"/>
    </location>
</feature>
<dbReference type="GO" id="GO:0007096">
    <property type="term" value="P:regulation of exit from mitosis"/>
    <property type="evidence" value="ECO:0007669"/>
    <property type="project" value="EnsemblFungi"/>
</dbReference>
<dbReference type="STRING" id="101127.A0A1X2G803"/>
<evidence type="ECO:0000256" key="2">
    <source>
        <dbReference type="ARBA" id="ARBA00022737"/>
    </source>
</evidence>
<evidence type="ECO:0000259" key="5">
    <source>
        <dbReference type="Pfam" id="PF25390"/>
    </source>
</evidence>
<dbReference type="GO" id="GO:1901673">
    <property type="term" value="P:regulation of mitotic spindle assembly"/>
    <property type="evidence" value="ECO:0007669"/>
    <property type="project" value="EnsemblFungi"/>
</dbReference>
<feature type="repeat" description="RCC1" evidence="3">
    <location>
        <begin position="364"/>
        <end position="417"/>
    </location>
</feature>
<dbReference type="GO" id="GO:0032888">
    <property type="term" value="P:regulation of mitotic spindle elongation"/>
    <property type="evidence" value="ECO:0007669"/>
    <property type="project" value="EnsemblFungi"/>
</dbReference>
<dbReference type="GO" id="GO:0031291">
    <property type="term" value="P:Ran protein signal transduction"/>
    <property type="evidence" value="ECO:0007669"/>
    <property type="project" value="EnsemblFungi"/>
</dbReference>
<proteinExistence type="predicted"/>
<dbReference type="PRINTS" id="PR00633">
    <property type="entry name" value="RCCNDNSATION"/>
</dbReference>
<dbReference type="PROSITE" id="PS50012">
    <property type="entry name" value="RCC1_3"/>
    <property type="match status" value="7"/>
</dbReference>
<feature type="region of interest" description="Disordered" evidence="4">
    <location>
        <begin position="1"/>
        <end position="26"/>
    </location>
</feature>
<dbReference type="GO" id="GO:0101024">
    <property type="term" value="P:mitotic nuclear membrane organization"/>
    <property type="evidence" value="ECO:0007669"/>
    <property type="project" value="EnsemblFungi"/>
</dbReference>
<dbReference type="PANTHER" id="PTHR45982:SF1">
    <property type="entry name" value="REGULATOR OF CHROMOSOME CONDENSATION"/>
    <property type="match status" value="1"/>
</dbReference>
<name>A0A1X2G803_9FUNG</name>
<feature type="repeat" description="RCC1" evidence="3">
    <location>
        <begin position="237"/>
        <end position="296"/>
    </location>
</feature>
<feature type="repeat" description="RCC1" evidence="3">
    <location>
        <begin position="130"/>
        <end position="184"/>
    </location>
</feature>
<keyword evidence="2" id="KW-0677">Repeat</keyword>
<keyword evidence="1" id="KW-0344">Guanine-nucleotide releasing factor</keyword>
<gene>
    <name evidence="6" type="ORF">DM01DRAFT_1339062</name>
</gene>
<protein>
    <submittedName>
        <fullName evidence="6">RCC1/BLIP-II protein</fullName>
    </submittedName>
</protein>
<feature type="repeat" description="RCC1" evidence="3">
    <location>
        <begin position="297"/>
        <end position="363"/>
    </location>
</feature>
<dbReference type="GO" id="GO:0005737">
    <property type="term" value="C:cytoplasm"/>
    <property type="evidence" value="ECO:0007669"/>
    <property type="project" value="EnsemblFungi"/>
</dbReference>
<organism evidence="6 7">
    <name type="scientific">Hesseltinella vesiculosa</name>
    <dbReference type="NCBI Taxonomy" id="101127"/>
    <lineage>
        <taxon>Eukaryota</taxon>
        <taxon>Fungi</taxon>
        <taxon>Fungi incertae sedis</taxon>
        <taxon>Mucoromycota</taxon>
        <taxon>Mucoromycotina</taxon>
        <taxon>Mucoromycetes</taxon>
        <taxon>Mucorales</taxon>
        <taxon>Cunninghamellaceae</taxon>
        <taxon>Hesseltinella</taxon>
    </lineage>
</organism>
<evidence type="ECO:0000313" key="7">
    <source>
        <dbReference type="Proteomes" id="UP000242146"/>
    </source>
</evidence>
<dbReference type="Pfam" id="PF25390">
    <property type="entry name" value="WD40_RLD"/>
    <property type="match status" value="1"/>
</dbReference>
<feature type="repeat" description="RCC1" evidence="3">
    <location>
        <begin position="26"/>
        <end position="76"/>
    </location>
</feature>
<dbReference type="GO" id="GO:0046827">
    <property type="term" value="P:positive regulation of protein export from nucleus"/>
    <property type="evidence" value="ECO:0007669"/>
    <property type="project" value="EnsemblFungi"/>
</dbReference>
<reference evidence="6 7" key="1">
    <citation type="submission" date="2016-07" db="EMBL/GenBank/DDBJ databases">
        <title>Pervasive Adenine N6-methylation of Active Genes in Fungi.</title>
        <authorList>
            <consortium name="DOE Joint Genome Institute"/>
            <person name="Mondo S.J."/>
            <person name="Dannebaum R.O."/>
            <person name="Kuo R.C."/>
            <person name="Labutti K."/>
            <person name="Haridas S."/>
            <person name="Kuo A."/>
            <person name="Salamov A."/>
            <person name="Ahrendt S.R."/>
            <person name="Lipzen A."/>
            <person name="Sullivan W."/>
            <person name="Andreopoulos W.B."/>
            <person name="Clum A."/>
            <person name="Lindquist E."/>
            <person name="Daum C."/>
            <person name="Ramamoorthy G.K."/>
            <person name="Gryganskyi A."/>
            <person name="Culley D."/>
            <person name="Magnuson J.K."/>
            <person name="James T.Y."/>
            <person name="O'Malley M.A."/>
            <person name="Stajich J.E."/>
            <person name="Spatafora J.W."/>
            <person name="Visel A."/>
            <person name="Grigoriev I.V."/>
        </authorList>
    </citation>
    <scope>NUCLEOTIDE SEQUENCE [LARGE SCALE GENOMIC DNA]</scope>
    <source>
        <strain evidence="6 7">NRRL 3301</strain>
    </source>
</reference>
<sequence>MDDASPISSQQSKKSRSVLPHPTRTGTVFVIGTGDMGQLGLGENMVERKKPMPLKALTDIVDVVCGGLHTLALDIDGKVHSWGCNDQRALGRDSSGDDGYEPGQVEGLDDAKIVKIAAGDSISLALSDEGQLFCWGTFRCQEGLLGFSKDTTIQEVAALFEPLANKKIIDIAAGTDHCLALTEEGQVYSWGDGNCYQLGRRVIERRKTNALLPESVGLKNVTLVAAGSYHSFAVAGGELYAWGLNNFQQCGIVTEDNNEPAADVVQSPTIVAGLRGKGAIKSVQAGEHHSFVLMEDGTVYAFGRADSSQLGLSAALIEERQTKGKHEDSQFKKAVGVPTEVPGLENVVALTSGSNHGLSAHEDGSCRAWGFGESYALGQGEDEDVPTPSAVTGQKLEGKTVFRVGAGAQHSVLLADE</sequence>
<dbReference type="InterPro" id="IPR051553">
    <property type="entry name" value="Ran_GTPase-activating"/>
</dbReference>
<accession>A0A1X2G803</accession>
<evidence type="ECO:0000256" key="4">
    <source>
        <dbReference type="SAM" id="MobiDB-lite"/>
    </source>
</evidence>
<dbReference type="GO" id="GO:0000785">
    <property type="term" value="C:chromatin"/>
    <property type="evidence" value="ECO:0007669"/>
    <property type="project" value="EnsemblFungi"/>
</dbReference>
<dbReference type="Gene3D" id="2.130.10.30">
    <property type="entry name" value="Regulator of chromosome condensation 1/beta-lactamase-inhibitor protein II"/>
    <property type="match status" value="1"/>
</dbReference>
<dbReference type="OrthoDB" id="61110at2759"/>
<evidence type="ECO:0000256" key="3">
    <source>
        <dbReference type="PROSITE-ProRule" id="PRU00235"/>
    </source>
</evidence>
<dbReference type="GO" id="GO:0005085">
    <property type="term" value="F:guanyl-nucleotide exchange factor activity"/>
    <property type="evidence" value="ECO:0007669"/>
    <property type="project" value="EnsemblFungi"/>
</dbReference>
<evidence type="ECO:0000313" key="6">
    <source>
        <dbReference type="EMBL" id="ORX47429.1"/>
    </source>
</evidence>
<dbReference type="InterPro" id="IPR009091">
    <property type="entry name" value="RCC1/BLIP-II"/>
</dbReference>
<dbReference type="SUPFAM" id="SSF50985">
    <property type="entry name" value="RCC1/BLIP-II"/>
    <property type="match status" value="1"/>
</dbReference>
<evidence type="ECO:0000256" key="1">
    <source>
        <dbReference type="ARBA" id="ARBA00022658"/>
    </source>
</evidence>
<feature type="domain" description="RCC1-like" evidence="5">
    <location>
        <begin position="27"/>
        <end position="413"/>
    </location>
</feature>
<comment type="caution">
    <text evidence="6">The sequence shown here is derived from an EMBL/GenBank/DDBJ whole genome shotgun (WGS) entry which is preliminary data.</text>
</comment>
<dbReference type="AlphaFoldDB" id="A0A1X2G803"/>
<dbReference type="EMBL" id="MCGT01000033">
    <property type="protein sequence ID" value="ORX47429.1"/>
    <property type="molecule type" value="Genomic_DNA"/>
</dbReference>
<dbReference type="Proteomes" id="UP000242146">
    <property type="component" value="Unassembled WGS sequence"/>
</dbReference>
<dbReference type="PANTHER" id="PTHR45982">
    <property type="entry name" value="REGULATOR OF CHROMOSOME CONDENSATION"/>
    <property type="match status" value="1"/>
</dbReference>